<comment type="caution">
    <text evidence="1">The sequence shown here is derived from an EMBL/GenBank/DDBJ whole genome shotgun (WGS) entry which is preliminary data.</text>
</comment>
<dbReference type="Proteomes" id="UP000828941">
    <property type="component" value="Chromosome 2"/>
</dbReference>
<name>A0ACB9Q1A2_BAUVA</name>
<organism evidence="1 2">
    <name type="scientific">Bauhinia variegata</name>
    <name type="common">Purple orchid tree</name>
    <name type="synonym">Phanera variegata</name>
    <dbReference type="NCBI Taxonomy" id="167791"/>
    <lineage>
        <taxon>Eukaryota</taxon>
        <taxon>Viridiplantae</taxon>
        <taxon>Streptophyta</taxon>
        <taxon>Embryophyta</taxon>
        <taxon>Tracheophyta</taxon>
        <taxon>Spermatophyta</taxon>
        <taxon>Magnoliopsida</taxon>
        <taxon>eudicotyledons</taxon>
        <taxon>Gunneridae</taxon>
        <taxon>Pentapetalae</taxon>
        <taxon>rosids</taxon>
        <taxon>fabids</taxon>
        <taxon>Fabales</taxon>
        <taxon>Fabaceae</taxon>
        <taxon>Cercidoideae</taxon>
        <taxon>Cercideae</taxon>
        <taxon>Bauhiniinae</taxon>
        <taxon>Bauhinia</taxon>
    </lineage>
</organism>
<evidence type="ECO:0000313" key="1">
    <source>
        <dbReference type="EMBL" id="KAI4354054.1"/>
    </source>
</evidence>
<evidence type="ECO:0000313" key="2">
    <source>
        <dbReference type="Proteomes" id="UP000828941"/>
    </source>
</evidence>
<gene>
    <name evidence="1" type="ORF">L6164_002954</name>
</gene>
<sequence>MSSSSSPNPTSSSQTRWKHDVFISCMDCFQHARSGFRYHLLCSLQSAGLHVYKDVYGNRKELLQTYGFSYTPLLLNGGSSLLLKIIEGCRVSIIIFSRDFASSEWCLEELEKIMECHTTIGQIVLPVFYNVEPWEVGRQRGTFGDAFQELLKRVSATKDKRKRWGRALTKAAELEGWPLTDSLRDEIELIDSIRETITRTVKNPSEVRHQRGNFGEAFLKLIKRTSTSEYNITNWKRALTQAANLSGWDSRSYSTDVELIDNILETITTKLDDNLLNPRCWRS</sequence>
<accession>A0ACB9Q1A2</accession>
<protein>
    <submittedName>
        <fullName evidence="1">Uncharacterized protein</fullName>
    </submittedName>
</protein>
<proteinExistence type="predicted"/>
<reference evidence="1 2" key="1">
    <citation type="journal article" date="2022" name="DNA Res.">
        <title>Chromosomal-level genome assembly of the orchid tree Bauhinia variegata (Leguminosae; Cercidoideae) supports the allotetraploid origin hypothesis of Bauhinia.</title>
        <authorList>
            <person name="Zhong Y."/>
            <person name="Chen Y."/>
            <person name="Zheng D."/>
            <person name="Pang J."/>
            <person name="Liu Y."/>
            <person name="Luo S."/>
            <person name="Meng S."/>
            <person name="Qian L."/>
            <person name="Wei D."/>
            <person name="Dai S."/>
            <person name="Zhou R."/>
        </authorList>
    </citation>
    <scope>NUCLEOTIDE SEQUENCE [LARGE SCALE GENOMIC DNA]</scope>
    <source>
        <strain evidence="1">BV-YZ2020</strain>
    </source>
</reference>
<keyword evidence="2" id="KW-1185">Reference proteome</keyword>
<dbReference type="EMBL" id="CM039427">
    <property type="protein sequence ID" value="KAI4354054.1"/>
    <property type="molecule type" value="Genomic_DNA"/>
</dbReference>